<evidence type="ECO:0000313" key="1">
    <source>
        <dbReference type="EMBL" id="MBX55468.1"/>
    </source>
</evidence>
<reference evidence="1" key="1">
    <citation type="submission" date="2018-02" db="EMBL/GenBank/DDBJ databases">
        <title>Rhizophora mucronata_Transcriptome.</title>
        <authorList>
            <person name="Meera S.P."/>
            <person name="Sreeshan A."/>
            <person name="Augustine A."/>
        </authorList>
    </citation>
    <scope>NUCLEOTIDE SEQUENCE</scope>
    <source>
        <tissue evidence="1">Leaf</tissue>
    </source>
</reference>
<dbReference type="AlphaFoldDB" id="A0A2P2PL63"/>
<sequence length="179" mass="20042">MTSKYSYILKVYEAKTASPDPVPNPGCNIEMHIRYRYQLKIPSNEGTMAVIEDLITPEQRTTLRIPVFFPLARWRELYLSDVLLPTNLDINMRNILNPRVSKAIASVAERNGNKGFDIVVKVGILKAETMSKEEVSRIAARLAKMEVSADSLQSPAPQLLVIDETEACMSNVEDLGFVS</sequence>
<protein>
    <submittedName>
        <fullName evidence="1">Uncharacterized protein MANES_14G085600</fullName>
    </submittedName>
</protein>
<proteinExistence type="predicted"/>
<dbReference type="EMBL" id="GGEC01074984">
    <property type="protein sequence ID" value="MBX55468.1"/>
    <property type="molecule type" value="Transcribed_RNA"/>
</dbReference>
<organism evidence="1">
    <name type="scientific">Rhizophora mucronata</name>
    <name type="common">Asiatic mangrove</name>
    <dbReference type="NCBI Taxonomy" id="61149"/>
    <lineage>
        <taxon>Eukaryota</taxon>
        <taxon>Viridiplantae</taxon>
        <taxon>Streptophyta</taxon>
        <taxon>Embryophyta</taxon>
        <taxon>Tracheophyta</taxon>
        <taxon>Spermatophyta</taxon>
        <taxon>Magnoliopsida</taxon>
        <taxon>eudicotyledons</taxon>
        <taxon>Gunneridae</taxon>
        <taxon>Pentapetalae</taxon>
        <taxon>rosids</taxon>
        <taxon>fabids</taxon>
        <taxon>Malpighiales</taxon>
        <taxon>Rhizophoraceae</taxon>
        <taxon>Rhizophora</taxon>
    </lineage>
</organism>
<accession>A0A2P2PL63</accession>
<name>A0A2P2PL63_RHIMU</name>